<protein>
    <submittedName>
        <fullName evidence="5">Uncharacterized protein</fullName>
    </submittedName>
</protein>
<accession>J9DZR0</accession>
<name>J9DZR0_WUCBA</name>
<reference evidence="6" key="1">
    <citation type="submission" date="2012-08" db="EMBL/GenBank/DDBJ databases">
        <title>The Genome Sequence of Wuchereria bancrofti.</title>
        <authorList>
            <person name="Nutman T.B."/>
            <person name="Fink D.L."/>
            <person name="Russ C."/>
            <person name="Young S."/>
            <person name="Zeng Q."/>
            <person name="Koehrsen M."/>
            <person name="Alvarado L."/>
            <person name="Berlin A."/>
            <person name="Chapman S.B."/>
            <person name="Chen Z."/>
            <person name="Freedman E."/>
            <person name="Gellesch M."/>
            <person name="Goldberg J."/>
            <person name="Griggs A."/>
            <person name="Gujja S."/>
            <person name="Heilman E.R."/>
            <person name="Heiman D."/>
            <person name="Hepburn T."/>
            <person name="Howarth C."/>
            <person name="Jen D."/>
            <person name="Larson L."/>
            <person name="Lewis B."/>
            <person name="Mehta T."/>
            <person name="Park D."/>
            <person name="Pearson M."/>
            <person name="Roberts A."/>
            <person name="Saif S."/>
            <person name="Shea T."/>
            <person name="Shenoy N."/>
            <person name="Sisk P."/>
            <person name="Stolte C."/>
            <person name="Sykes S."/>
            <person name="Walk T."/>
            <person name="White J."/>
            <person name="Yandava C."/>
            <person name="Haas B."/>
            <person name="Henn M.R."/>
            <person name="Nusbaum C."/>
            <person name="Birren B."/>
        </authorList>
    </citation>
    <scope>NUCLEOTIDE SEQUENCE [LARGE SCALE GENOMIC DNA]</scope>
    <source>
        <strain evidence="6">NA</strain>
    </source>
</reference>
<feature type="transmembrane region" description="Helical" evidence="4">
    <location>
        <begin position="16"/>
        <end position="35"/>
    </location>
</feature>
<evidence type="ECO:0000256" key="1">
    <source>
        <dbReference type="ARBA" id="ARBA00004127"/>
    </source>
</evidence>
<comment type="subcellular location">
    <subcellularLocation>
        <location evidence="1">Endomembrane system</location>
        <topology evidence="1">Multi-pass membrane protein</topology>
    </subcellularLocation>
</comment>
<feature type="non-terminal residue" evidence="5">
    <location>
        <position position="54"/>
    </location>
</feature>
<feature type="non-terminal residue" evidence="5">
    <location>
        <position position="1"/>
    </location>
</feature>
<dbReference type="Gene3D" id="1.20.1420.30">
    <property type="entry name" value="NCX, central ion-binding region"/>
    <property type="match status" value="1"/>
</dbReference>
<organism evidence="5 6">
    <name type="scientific">Wuchereria bancrofti</name>
    <dbReference type="NCBI Taxonomy" id="6293"/>
    <lineage>
        <taxon>Eukaryota</taxon>
        <taxon>Metazoa</taxon>
        <taxon>Ecdysozoa</taxon>
        <taxon>Nematoda</taxon>
        <taxon>Chromadorea</taxon>
        <taxon>Rhabditida</taxon>
        <taxon>Spirurina</taxon>
        <taxon>Spiruromorpha</taxon>
        <taxon>Filarioidea</taxon>
        <taxon>Onchocercidae</taxon>
        <taxon>Wuchereria</taxon>
    </lineage>
</organism>
<keyword evidence="2" id="KW-0813">Transport</keyword>
<sequence length="54" mass="5692">VIGKGFNAGDLGPNTIVGSAAFNLFMIIAICVMAVPNGEIRRQKHLDVFCVTAT</sequence>
<dbReference type="InterPro" id="IPR044880">
    <property type="entry name" value="NCX_ion-bd_dom_sf"/>
</dbReference>
<dbReference type="Proteomes" id="UP000004810">
    <property type="component" value="Unassembled WGS sequence"/>
</dbReference>
<dbReference type="AlphaFoldDB" id="J9DZR0"/>
<keyword evidence="4" id="KW-1133">Transmembrane helix</keyword>
<evidence type="ECO:0000313" key="5">
    <source>
        <dbReference type="EMBL" id="EJW70107.1"/>
    </source>
</evidence>
<dbReference type="GO" id="GO:0030424">
    <property type="term" value="C:axon"/>
    <property type="evidence" value="ECO:0007669"/>
    <property type="project" value="TreeGrafter"/>
</dbReference>
<evidence type="ECO:0000256" key="4">
    <source>
        <dbReference type="SAM" id="Phobius"/>
    </source>
</evidence>
<dbReference type="EMBL" id="ADBV01023500">
    <property type="protein sequence ID" value="EJW70107.1"/>
    <property type="molecule type" value="Genomic_DNA"/>
</dbReference>
<evidence type="ECO:0000313" key="6">
    <source>
        <dbReference type="Proteomes" id="UP000004810"/>
    </source>
</evidence>
<evidence type="ECO:0000256" key="2">
    <source>
        <dbReference type="ARBA" id="ARBA00022448"/>
    </source>
</evidence>
<dbReference type="GO" id="GO:0012505">
    <property type="term" value="C:endomembrane system"/>
    <property type="evidence" value="ECO:0007669"/>
    <property type="project" value="UniProtKB-SubCell"/>
</dbReference>
<keyword evidence="4" id="KW-0812">Transmembrane</keyword>
<keyword evidence="3" id="KW-0406">Ion transport</keyword>
<dbReference type="GO" id="GO:0042383">
    <property type="term" value="C:sarcolemma"/>
    <property type="evidence" value="ECO:0007669"/>
    <property type="project" value="TreeGrafter"/>
</dbReference>
<comment type="caution">
    <text evidence="5">The sequence shown here is derived from an EMBL/GenBank/DDBJ whole genome shotgun (WGS) entry which is preliminary data.</text>
</comment>
<dbReference type="InterPro" id="IPR051171">
    <property type="entry name" value="CaCA"/>
</dbReference>
<dbReference type="PANTHER" id="PTHR11878">
    <property type="entry name" value="SODIUM/CALCIUM EXCHANGER"/>
    <property type="match status" value="1"/>
</dbReference>
<dbReference type="GO" id="GO:0098703">
    <property type="term" value="P:calcium ion import across plasma membrane"/>
    <property type="evidence" value="ECO:0007669"/>
    <property type="project" value="TreeGrafter"/>
</dbReference>
<dbReference type="GO" id="GO:0098794">
    <property type="term" value="C:postsynapse"/>
    <property type="evidence" value="ECO:0007669"/>
    <property type="project" value="TreeGrafter"/>
</dbReference>
<dbReference type="PANTHER" id="PTHR11878:SF65">
    <property type="entry name" value="NA_CA-EXCHANGE PROTEIN, ISOFORM G"/>
    <property type="match status" value="1"/>
</dbReference>
<evidence type="ECO:0000256" key="3">
    <source>
        <dbReference type="ARBA" id="ARBA00023065"/>
    </source>
</evidence>
<dbReference type="GO" id="GO:0005432">
    <property type="term" value="F:calcium:sodium antiporter activity"/>
    <property type="evidence" value="ECO:0007669"/>
    <property type="project" value="TreeGrafter"/>
</dbReference>
<keyword evidence="4" id="KW-0472">Membrane</keyword>
<proteinExistence type="predicted"/>
<gene>
    <name evidence="5" type="ORF">WUBG_18986</name>
</gene>